<dbReference type="GO" id="GO:0008569">
    <property type="term" value="F:minus-end-directed microtubule motor activity"/>
    <property type="evidence" value="ECO:0007669"/>
    <property type="project" value="InterPro"/>
</dbReference>
<dbReference type="Pfam" id="PF12777">
    <property type="entry name" value="MT"/>
    <property type="match status" value="1"/>
</dbReference>
<dbReference type="InterPro" id="IPR004273">
    <property type="entry name" value="Dynein_heavy_D6_P-loop"/>
</dbReference>
<evidence type="ECO:0000259" key="12">
    <source>
        <dbReference type="SMART" id="SM00382"/>
    </source>
</evidence>
<evidence type="ECO:0000256" key="3">
    <source>
        <dbReference type="ARBA" id="ARBA00022490"/>
    </source>
</evidence>
<keyword evidence="14" id="KW-1185">Reference proteome</keyword>
<dbReference type="FunFam" id="3.40.50.300:FF:001956">
    <property type="entry name" value="Dynein cytoplasmic 1 heavy chain 1"/>
    <property type="match status" value="1"/>
</dbReference>
<dbReference type="GO" id="GO:0045505">
    <property type="term" value="F:dynein intermediate chain binding"/>
    <property type="evidence" value="ECO:0007669"/>
    <property type="project" value="InterPro"/>
</dbReference>
<dbReference type="Pfam" id="PF12775">
    <property type="entry name" value="AAA_7"/>
    <property type="match status" value="1"/>
</dbReference>
<dbReference type="InterPro" id="IPR041466">
    <property type="entry name" value="Dynein_AAA5_ext"/>
</dbReference>
<dbReference type="FunFam" id="3.10.490.20:FF:000004">
    <property type="entry name" value="Cytoplasmic dynein heavy chain 2"/>
    <property type="match status" value="1"/>
</dbReference>
<dbReference type="Gene3D" id="1.20.920.20">
    <property type="match status" value="2"/>
</dbReference>
<dbReference type="SMART" id="SM00382">
    <property type="entry name" value="AAA"/>
    <property type="match status" value="2"/>
</dbReference>
<keyword evidence="7" id="KW-0243">Dynein</keyword>
<organism evidence="13 14">
    <name type="scientific">Clytia hemisphaerica</name>
    <dbReference type="NCBI Taxonomy" id="252671"/>
    <lineage>
        <taxon>Eukaryota</taxon>
        <taxon>Metazoa</taxon>
        <taxon>Cnidaria</taxon>
        <taxon>Hydrozoa</taxon>
        <taxon>Hydroidolina</taxon>
        <taxon>Leptothecata</taxon>
        <taxon>Obeliida</taxon>
        <taxon>Clytiidae</taxon>
        <taxon>Clytia</taxon>
    </lineage>
</organism>
<dbReference type="InterPro" id="IPR035706">
    <property type="entry name" value="AAA_9"/>
</dbReference>
<dbReference type="Pfam" id="PF22597">
    <property type="entry name" value="DYN_lid"/>
    <property type="match status" value="1"/>
</dbReference>
<dbReference type="GO" id="GO:0005524">
    <property type="term" value="F:ATP binding"/>
    <property type="evidence" value="ECO:0007669"/>
    <property type="project" value="UniProtKB-KW"/>
</dbReference>
<dbReference type="Pfam" id="PF12781">
    <property type="entry name" value="AAA_9"/>
    <property type="match status" value="1"/>
</dbReference>
<dbReference type="GO" id="GO:0005858">
    <property type="term" value="C:axonemal dynein complex"/>
    <property type="evidence" value="ECO:0007669"/>
    <property type="project" value="TreeGrafter"/>
</dbReference>
<evidence type="ECO:0000313" key="13">
    <source>
        <dbReference type="EnsemblMetazoa" id="CLYHEMP020743.1"/>
    </source>
</evidence>
<dbReference type="FunFam" id="3.40.50.300:FF:000122">
    <property type="entry name" value="Cytoplasmic dynein 1 heavy chain"/>
    <property type="match status" value="1"/>
</dbReference>
<keyword evidence="4" id="KW-0493">Microtubule</keyword>
<dbReference type="InterPro" id="IPR003593">
    <property type="entry name" value="AAA+_ATPase"/>
</dbReference>
<dbReference type="Gene3D" id="3.10.490.20">
    <property type="match status" value="1"/>
</dbReference>
<protein>
    <recommendedName>
        <fullName evidence="12">AAA+ ATPase domain-containing protein</fullName>
    </recommendedName>
</protein>
<evidence type="ECO:0000256" key="4">
    <source>
        <dbReference type="ARBA" id="ARBA00022701"/>
    </source>
</evidence>
<dbReference type="PANTHER" id="PTHR46532">
    <property type="entry name" value="MALE FERTILITY FACTOR KL5"/>
    <property type="match status" value="1"/>
</dbReference>
<dbReference type="FunFam" id="1.20.920.20:FF:000002">
    <property type="entry name" value="Cytoplasmic dynein 1 heavy chain"/>
    <property type="match status" value="1"/>
</dbReference>
<dbReference type="PANTHER" id="PTHR46532:SF13">
    <property type="entry name" value="CYTOPLASMIC DYNEIN 1 HEAVY CHAIN 1"/>
    <property type="match status" value="1"/>
</dbReference>
<dbReference type="Proteomes" id="UP000594262">
    <property type="component" value="Unplaced"/>
</dbReference>
<keyword evidence="10" id="KW-0206">Cytoskeleton</keyword>
<keyword evidence="6" id="KW-0067">ATP-binding</keyword>
<dbReference type="Pfam" id="PF18198">
    <property type="entry name" value="AAA_lid_11"/>
    <property type="match status" value="1"/>
</dbReference>
<dbReference type="Gene3D" id="3.40.50.300">
    <property type="entry name" value="P-loop containing nucleotide triphosphate hydrolases"/>
    <property type="match status" value="3"/>
</dbReference>
<keyword evidence="8 11" id="KW-0175">Coiled coil</keyword>
<dbReference type="FunFam" id="1.20.920.30:FF:000001">
    <property type="entry name" value="Cytoplasmic dynein heavy chain 1"/>
    <property type="match status" value="1"/>
</dbReference>
<evidence type="ECO:0000256" key="11">
    <source>
        <dbReference type="SAM" id="Coils"/>
    </source>
</evidence>
<evidence type="ECO:0000256" key="10">
    <source>
        <dbReference type="ARBA" id="ARBA00023212"/>
    </source>
</evidence>
<evidence type="ECO:0000256" key="8">
    <source>
        <dbReference type="ARBA" id="ARBA00023054"/>
    </source>
</evidence>
<comment type="subcellular location">
    <subcellularLocation>
        <location evidence="1">Cytoplasm</location>
        <location evidence="1">Cytoskeleton</location>
    </subcellularLocation>
</comment>
<dbReference type="FunFam" id="3.40.50.300:FF:000373">
    <property type="entry name" value="Cytoplasmic dynein heavy chain 2"/>
    <property type="match status" value="1"/>
</dbReference>
<dbReference type="InterPro" id="IPR054354">
    <property type="entry name" value="DYNC2H1-like_lid"/>
</dbReference>
<reference evidence="13" key="1">
    <citation type="submission" date="2021-01" db="UniProtKB">
        <authorList>
            <consortium name="EnsemblMetazoa"/>
        </authorList>
    </citation>
    <scope>IDENTIFICATION</scope>
</reference>
<feature type="domain" description="AAA+ ATPase" evidence="12">
    <location>
        <begin position="427"/>
        <end position="593"/>
    </location>
</feature>
<dbReference type="FunFam" id="1.20.1270.280:FF:000004">
    <property type="entry name" value="Cytoplasmic dynein heavy chain 2"/>
    <property type="match status" value="1"/>
</dbReference>
<dbReference type="InterPro" id="IPR024743">
    <property type="entry name" value="Dynein_HC_stalk"/>
</dbReference>
<evidence type="ECO:0000256" key="2">
    <source>
        <dbReference type="ARBA" id="ARBA00008887"/>
    </source>
</evidence>
<evidence type="ECO:0000256" key="1">
    <source>
        <dbReference type="ARBA" id="ARBA00004245"/>
    </source>
</evidence>
<evidence type="ECO:0000256" key="7">
    <source>
        <dbReference type="ARBA" id="ARBA00023017"/>
    </source>
</evidence>
<dbReference type="Gene3D" id="1.10.8.1220">
    <property type="match status" value="1"/>
</dbReference>
<dbReference type="Pfam" id="PF12780">
    <property type="entry name" value="AAA_8"/>
    <property type="match status" value="1"/>
</dbReference>
<comment type="similarity">
    <text evidence="2">Belongs to the dynein heavy chain family.</text>
</comment>
<dbReference type="Gene3D" id="1.10.8.720">
    <property type="entry name" value="Region D6 of dynein motor"/>
    <property type="match status" value="1"/>
</dbReference>
<feature type="coiled-coil region" evidence="11">
    <location>
        <begin position="928"/>
        <end position="962"/>
    </location>
</feature>
<dbReference type="EnsemblMetazoa" id="CLYHEMT020743.1">
    <property type="protein sequence ID" value="CLYHEMP020743.1"/>
    <property type="gene ID" value="CLYHEMG020743"/>
</dbReference>
<dbReference type="InterPro" id="IPR026983">
    <property type="entry name" value="DHC"/>
</dbReference>
<dbReference type="InterPro" id="IPR041658">
    <property type="entry name" value="AAA_lid_11"/>
</dbReference>
<dbReference type="Gene3D" id="1.10.472.130">
    <property type="match status" value="1"/>
</dbReference>
<dbReference type="InterPro" id="IPR041228">
    <property type="entry name" value="Dynein_C"/>
</dbReference>
<dbReference type="GO" id="GO:0051959">
    <property type="term" value="F:dynein light intermediate chain binding"/>
    <property type="evidence" value="ECO:0007669"/>
    <property type="project" value="InterPro"/>
</dbReference>
<keyword evidence="9" id="KW-0505">Motor protein</keyword>
<dbReference type="Gene3D" id="1.20.920.30">
    <property type="match status" value="1"/>
</dbReference>
<dbReference type="FunFam" id="1.10.8.1220:FF:000002">
    <property type="entry name" value="cytoplasmic dynein 1 heavy chain 1-like"/>
    <property type="match status" value="1"/>
</dbReference>
<keyword evidence="3" id="KW-0963">Cytoplasm</keyword>
<dbReference type="FunFam" id="1.10.8.720:FF:000003">
    <property type="entry name" value="Cytoplasmic dynein heavy chain 2"/>
    <property type="match status" value="1"/>
</dbReference>
<name>A0A7M5XCJ1_9CNID</name>
<keyword evidence="5" id="KW-0547">Nucleotide-binding</keyword>
<feature type="coiled-coil region" evidence="11">
    <location>
        <begin position="713"/>
        <end position="751"/>
    </location>
</feature>
<dbReference type="SUPFAM" id="SSF52540">
    <property type="entry name" value="P-loop containing nucleoside triphosphate hydrolases"/>
    <property type="match status" value="2"/>
</dbReference>
<dbReference type="Pfam" id="PF18199">
    <property type="entry name" value="Dynein_C"/>
    <property type="match status" value="1"/>
</dbReference>
<dbReference type="CDD" id="cd00009">
    <property type="entry name" value="AAA"/>
    <property type="match status" value="2"/>
</dbReference>
<evidence type="ECO:0000313" key="14">
    <source>
        <dbReference type="Proteomes" id="UP000594262"/>
    </source>
</evidence>
<evidence type="ECO:0000256" key="9">
    <source>
        <dbReference type="ARBA" id="ARBA00023175"/>
    </source>
</evidence>
<dbReference type="Pfam" id="PF03028">
    <property type="entry name" value="Dynein_heavy"/>
    <property type="match status" value="1"/>
</dbReference>
<dbReference type="Gene3D" id="6.10.140.1060">
    <property type="match status" value="1"/>
</dbReference>
<dbReference type="GO" id="GO:0005874">
    <property type="term" value="C:microtubule"/>
    <property type="evidence" value="ECO:0007669"/>
    <property type="project" value="UniProtKB-KW"/>
</dbReference>
<feature type="domain" description="AAA+ ATPase" evidence="12">
    <location>
        <begin position="85"/>
        <end position="235"/>
    </location>
</feature>
<dbReference type="GO" id="GO:0007018">
    <property type="term" value="P:microtubule-based movement"/>
    <property type="evidence" value="ECO:0007669"/>
    <property type="project" value="InterPro"/>
</dbReference>
<dbReference type="InterPro" id="IPR027417">
    <property type="entry name" value="P-loop_NTPase"/>
</dbReference>
<dbReference type="OrthoDB" id="6017248at2759"/>
<dbReference type="InterPro" id="IPR043160">
    <property type="entry name" value="Dynein_C_barrel"/>
</dbReference>
<evidence type="ECO:0000256" key="6">
    <source>
        <dbReference type="ARBA" id="ARBA00022840"/>
    </source>
</evidence>
<dbReference type="InterPro" id="IPR024317">
    <property type="entry name" value="Dynein_heavy_chain_D4_dom"/>
</dbReference>
<dbReference type="Pfam" id="PF17852">
    <property type="entry name" value="Dynein_AAA_lid"/>
    <property type="match status" value="1"/>
</dbReference>
<sequence length="2149" mass="244946">MSGDSKLEIRNKVSDYIRNTTTIQLPPSNSLIIDYEVNMQGEWAPWTNKVPQIEIETHKVASPDVVVPTLDTVRHESLLYTWLADHKPLVLCGPPGSGKTMTLFSALRALPDMEVVGLNFSSATTPELIMKTFEHYCEYRRTPNGLVLSPVLIGKWLILFCDEINLPDIDKYGTQRVISFLRQLVEHNGFYRSSDQQWVSLERIQFVGACNPPTDPGRKPLSHRFLRHVPVVYVDYPASASLSQIYGTFNRAMLKLVPSLRGFAQPLTDAMVDFFQMSQKRFTQEMQPHYIYSPREMTRWVRGILEAIKPLDGLSAEGLVRLWAHEALRLFHDRLITDDERRWTNKNIDTVAAKHFPNADMTVALKRPILYSNWLSKDYLPVEREELRDFTRARLKVFYEEELDVQLVLFDEVLDHVLRIDRIFRQPQGHLLLIGVSGAGKTTLSRFVAWMNGLSVVQVKVHRKYTGEDFDEDLRIVLRRSGCKNEKIAFIMDESNILDSSFLERMNTLLANGEVPGLFEGDEYTTLMTQCKEGSQKAGLMLDSNEELYKWFTQQVMTNLHVVLTMNPSSEGLKDRASTSPALFNRCVLNWFGDWSTGALYQVGQSFTSKVDLEKNNYKAPDYLPVVYKDLPMPPTHRDVIVNAMVFVHQSMHKLNERESAIGGQTVSVTPRSYLDFINHYMKLFNEKRSDLEEQQLHLNVGLQKIRDTVTQVQDLQQSLALKRQELEAKNTLANQKLKQMVKDQQEAEKKRVTSTELQGDLQKQTDAINVKKARIITELAEVEPALLDAKSAVKSIKREHLDELRRLGKPPPAIRIALESICLLLGTPCTDWKEIRQIVSKAAFIPSIVNFQTEDISVTTRKQMISQFLNNPDYSYEKMNKASLACGPLVKWAIAQVSYADMLQKVDPLREELSKNEDAMLANKSKLTAVADMINELEGHIAKYKEEYAALISEAQAIKADLSTVEAKVTRSTALLRSLGSERQRWEVTSEGFQNQMGTIAGDVLLSAAFLAYGGYLDQQMRSSLWHIWKSHIEQAGISFRSDLARTEFLSTADERLQWQSHSLPSDDLCTENAVMLKRFNRYPLIIDPSGQATEFLLQEYREKKITKTSFLDDAFRKNLESALRFGNPLLVQDVESYDPILNPVLNKEVKKTGGRVLITLGDQDIDLSPAFTIFLSTRDPTVEFPPDLCSRVTFVNFTVTRSSLQSQCLHEVLKAERPEVDAKRSDLLKLQGEFHLRLRHLEKELLQALNESKGSILDDDKVITTLETLKNEAAEITQKVEETDTVMMEVEAVTEQYRTLAAACSSIYFTMEGFHAVHFMYQFALKFFLEIFRSILYDNEMLKDKKDPIVRLNILIECLSQVAYNRVARGLFHDDRVTFATLLARIRLKGKNENHYDNELDHLLKGKEIVVQADSINITGFTDQLKTSLLRLNKLPPFKDLEKFIKANRAEFDQWLDSTNPTQNVPKCWDASDLTPVGEVMYETLVVQAFRPDNLHAMMRRFVLIVMGTDFLQGAEKEMDMSSVVEKEIKAQTPMLLCSPAGYEVSGRVDDLVAQTGKSITSIALGSAEGFNEAEKVIGASVKSGRWVLLKNVHLATSWLVSLEKKLHSMQPHPNFRLFMTMEVNPKVPVNLLRASRIFVYEPPPGIKANLLRTFSTISVSRMSQAPAERARMYFLLAWFHAIVQERVRYAPLGWSKSYEFNESDLRVGFDMLDIWIASVSQNRANIPPEKLPWDAFSTLLGQSIYGGHIDNEFDQKLLQSFIDRLFTKHSFDSDFPLVTNVEGHKDTPIPDGVRREQFMQWVSNLPDYQSPSWLGLPNNAEKVILSTLGDACLANLLKMRTLAEDDELEYVPETTDKDENLGVDDRPQWMKSLQQSVRNWLSILPESIQHVKRTMENIKDPLFRCFEREVNLGVKLLDNMRSDLTEIMMVCEGQRKQTNDLRLIIDNLVKGVIPKSWNRYKVPSELTVIQWIVDLAERMKQLKNISKISNTSGARELKSMKVWMGGLFMPEAFITASRQYVAQANQWSLEELYLKVTVADQNEQLSIDDCSFLVSGLKLQGASCLANKLSLVDTIITDLSDIRLQWVKIDPANPPELSGNDVSLPVYLNQTRRELLFTVDMSTSGAVPGRSFYERGVAFILSFLSG</sequence>
<accession>A0A7M5XCJ1</accession>
<dbReference type="Gene3D" id="1.20.1270.280">
    <property type="match status" value="1"/>
</dbReference>
<evidence type="ECO:0000256" key="5">
    <source>
        <dbReference type="ARBA" id="ARBA00022741"/>
    </source>
</evidence>
<proteinExistence type="inferred from homology"/>
<dbReference type="InterPro" id="IPR042219">
    <property type="entry name" value="AAA_lid_11_sf"/>
</dbReference>